<evidence type="ECO:0000313" key="1">
    <source>
        <dbReference type="EMBL" id="GAI32249.1"/>
    </source>
</evidence>
<comment type="caution">
    <text evidence="1">The sequence shown here is derived from an EMBL/GenBank/DDBJ whole genome shotgun (WGS) entry which is preliminary data.</text>
</comment>
<gene>
    <name evidence="1" type="ORF">S06H3_27073</name>
</gene>
<dbReference type="EMBL" id="BARV01015686">
    <property type="protein sequence ID" value="GAI32249.1"/>
    <property type="molecule type" value="Genomic_DNA"/>
</dbReference>
<sequence length="165" mass="19112">MLFLVLSFLLCEPTFLYEDYEVLKDIGSKFTITIEGDAKKIGLTEEGLRTIAELRLRKEEITIVDEASREIPIVYVNINMVGPVYNVDLMIYDWAELKRRPSPNWTLVAIWTQGETGIHGEDAEWIVSSLNELFDSFFNDYYKANPKEKKRAETFSLAFLRGGMW</sequence>
<proteinExistence type="predicted"/>
<name>X1PN00_9ZZZZ</name>
<accession>X1PN00</accession>
<protein>
    <submittedName>
        <fullName evidence="1">Uncharacterized protein</fullName>
    </submittedName>
</protein>
<dbReference type="AlphaFoldDB" id="X1PN00"/>
<organism evidence="1">
    <name type="scientific">marine sediment metagenome</name>
    <dbReference type="NCBI Taxonomy" id="412755"/>
    <lineage>
        <taxon>unclassified sequences</taxon>
        <taxon>metagenomes</taxon>
        <taxon>ecological metagenomes</taxon>
    </lineage>
</organism>
<reference evidence="1" key="1">
    <citation type="journal article" date="2014" name="Front. Microbiol.">
        <title>High frequency of phylogenetically diverse reductive dehalogenase-homologous genes in deep subseafloor sedimentary metagenomes.</title>
        <authorList>
            <person name="Kawai M."/>
            <person name="Futagami T."/>
            <person name="Toyoda A."/>
            <person name="Takaki Y."/>
            <person name="Nishi S."/>
            <person name="Hori S."/>
            <person name="Arai W."/>
            <person name="Tsubouchi T."/>
            <person name="Morono Y."/>
            <person name="Uchiyama I."/>
            <person name="Ito T."/>
            <person name="Fujiyama A."/>
            <person name="Inagaki F."/>
            <person name="Takami H."/>
        </authorList>
    </citation>
    <scope>NUCLEOTIDE SEQUENCE</scope>
    <source>
        <strain evidence="1">Expedition CK06-06</strain>
    </source>
</reference>